<accession>A0AAD8QN44</accession>
<dbReference type="Proteomes" id="UP001231189">
    <property type="component" value="Unassembled WGS sequence"/>
</dbReference>
<feature type="transmembrane region" description="Helical" evidence="1">
    <location>
        <begin position="58"/>
        <end position="78"/>
    </location>
</feature>
<dbReference type="GO" id="GO:0006352">
    <property type="term" value="P:DNA-templated transcription initiation"/>
    <property type="evidence" value="ECO:0007669"/>
    <property type="project" value="InterPro"/>
</dbReference>
<protein>
    <recommendedName>
        <fullName evidence="4">Transmembrane protein</fullName>
    </recommendedName>
</protein>
<keyword evidence="1" id="KW-1133">Transmembrane helix</keyword>
<dbReference type="GO" id="GO:0003700">
    <property type="term" value="F:DNA-binding transcription factor activity"/>
    <property type="evidence" value="ECO:0007669"/>
    <property type="project" value="InterPro"/>
</dbReference>
<dbReference type="EMBL" id="JAUUTY010000007">
    <property type="protein sequence ID" value="KAK1605004.1"/>
    <property type="molecule type" value="Genomic_DNA"/>
</dbReference>
<keyword evidence="1" id="KW-0472">Membrane</keyword>
<keyword evidence="3" id="KW-1185">Reference proteome</keyword>
<sequence>MNRIYLRGTVSKELLTSNQFVHLSKKIKKTMRLQQKEKQGNEQSYKVMAQCSEYQQRIYYRGEVLTISNIILVISIAYKLIRWGWSWLTRFSLLQVLMHFCLENEITLIKGYQGAYKFPYFFMFVLHSDTKLLFIYVDCKCSLLIC</sequence>
<name>A0AAD8QN44_LOLMU</name>
<dbReference type="InterPro" id="IPR013325">
    <property type="entry name" value="RNA_pol_sigma_r2"/>
</dbReference>
<evidence type="ECO:0000313" key="2">
    <source>
        <dbReference type="EMBL" id="KAK1605004.1"/>
    </source>
</evidence>
<gene>
    <name evidence="2" type="ORF">QYE76_028677</name>
</gene>
<dbReference type="SUPFAM" id="SSF88946">
    <property type="entry name" value="Sigma2 domain of RNA polymerase sigma factors"/>
    <property type="match status" value="1"/>
</dbReference>
<proteinExistence type="predicted"/>
<keyword evidence="1" id="KW-0812">Transmembrane</keyword>
<evidence type="ECO:0000313" key="3">
    <source>
        <dbReference type="Proteomes" id="UP001231189"/>
    </source>
</evidence>
<evidence type="ECO:0000256" key="1">
    <source>
        <dbReference type="SAM" id="Phobius"/>
    </source>
</evidence>
<dbReference type="AlphaFoldDB" id="A0AAD8QN44"/>
<evidence type="ECO:0008006" key="4">
    <source>
        <dbReference type="Google" id="ProtNLM"/>
    </source>
</evidence>
<comment type="caution">
    <text evidence="2">The sequence shown here is derived from an EMBL/GenBank/DDBJ whole genome shotgun (WGS) entry which is preliminary data.</text>
</comment>
<reference evidence="2" key="1">
    <citation type="submission" date="2023-07" db="EMBL/GenBank/DDBJ databases">
        <title>A chromosome-level genome assembly of Lolium multiflorum.</title>
        <authorList>
            <person name="Chen Y."/>
            <person name="Copetti D."/>
            <person name="Kolliker R."/>
            <person name="Studer B."/>
        </authorList>
    </citation>
    <scope>NUCLEOTIDE SEQUENCE</scope>
    <source>
        <strain evidence="2">02402/16</strain>
        <tissue evidence="2">Leaf</tissue>
    </source>
</reference>
<organism evidence="2 3">
    <name type="scientific">Lolium multiflorum</name>
    <name type="common">Italian ryegrass</name>
    <name type="synonym">Lolium perenne subsp. multiflorum</name>
    <dbReference type="NCBI Taxonomy" id="4521"/>
    <lineage>
        <taxon>Eukaryota</taxon>
        <taxon>Viridiplantae</taxon>
        <taxon>Streptophyta</taxon>
        <taxon>Embryophyta</taxon>
        <taxon>Tracheophyta</taxon>
        <taxon>Spermatophyta</taxon>
        <taxon>Magnoliopsida</taxon>
        <taxon>Liliopsida</taxon>
        <taxon>Poales</taxon>
        <taxon>Poaceae</taxon>
        <taxon>BOP clade</taxon>
        <taxon>Pooideae</taxon>
        <taxon>Poodae</taxon>
        <taxon>Poeae</taxon>
        <taxon>Poeae Chloroplast Group 2 (Poeae type)</taxon>
        <taxon>Loliodinae</taxon>
        <taxon>Loliinae</taxon>
        <taxon>Lolium</taxon>
    </lineage>
</organism>